<dbReference type="InterPro" id="IPR036938">
    <property type="entry name" value="PAP2/HPO_sf"/>
</dbReference>
<sequence>MKNKLFVCLFLLSSHLSLGQSTSKRAWKAAAALATTSALVYNDFSRTAQSEFRSKHLIDFHSPADNYLQYTPTLINIGSHLVGLETKSQPKDQLAMFVLGTGIYYVTVKSMKYVINETRPNGEPYSFPSGHTTTAFFGAHNLAKEYWDEHPAIAITGYALATTTGILRMANNQHWASDVLMGAAMGIASAEAAYWVYPKLKKALHQSAFEWDPIVTPNFYAARVQVRF</sequence>
<dbReference type="Proteomes" id="UP001598138">
    <property type="component" value="Unassembled WGS sequence"/>
</dbReference>
<dbReference type="SUPFAM" id="SSF48317">
    <property type="entry name" value="Acid phosphatase/Vanadium-dependent haloperoxidase"/>
    <property type="match status" value="1"/>
</dbReference>
<dbReference type="PANTHER" id="PTHR14969:SF13">
    <property type="entry name" value="AT30094P"/>
    <property type="match status" value="1"/>
</dbReference>
<dbReference type="InterPro" id="IPR000326">
    <property type="entry name" value="PAP2/HPO"/>
</dbReference>
<evidence type="ECO:0000313" key="3">
    <source>
        <dbReference type="EMBL" id="MFD3394837.1"/>
    </source>
</evidence>
<feature type="domain" description="Phosphatidic acid phosphatase type 2/haloperoxidase" evidence="2">
    <location>
        <begin position="94"/>
        <end position="194"/>
    </location>
</feature>
<dbReference type="EMBL" id="JBBKXZ010000003">
    <property type="protein sequence ID" value="MFD3394837.1"/>
    <property type="molecule type" value="Genomic_DNA"/>
</dbReference>
<keyword evidence="1" id="KW-0732">Signal</keyword>
<name>A0ABW6DD70_9BACT</name>
<protein>
    <submittedName>
        <fullName evidence="3">Phosphatase PAP2 family protein</fullName>
    </submittedName>
</protein>
<dbReference type="CDD" id="cd03394">
    <property type="entry name" value="PAP2_like_5"/>
    <property type="match status" value="1"/>
</dbReference>
<proteinExistence type="predicted"/>
<organism evidence="3 4">
    <name type="scientific">Aquirufa avitistagni</name>
    <dbReference type="NCBI Taxonomy" id="3104728"/>
    <lineage>
        <taxon>Bacteria</taxon>
        <taxon>Pseudomonadati</taxon>
        <taxon>Bacteroidota</taxon>
        <taxon>Cytophagia</taxon>
        <taxon>Cytophagales</taxon>
        <taxon>Flectobacillaceae</taxon>
        <taxon>Aquirufa</taxon>
    </lineage>
</organism>
<dbReference type="RefSeq" id="WP_377983711.1">
    <property type="nucleotide sequence ID" value="NZ_JBBKXZ010000003.1"/>
</dbReference>
<evidence type="ECO:0000256" key="1">
    <source>
        <dbReference type="SAM" id="SignalP"/>
    </source>
</evidence>
<evidence type="ECO:0000313" key="4">
    <source>
        <dbReference type="Proteomes" id="UP001598138"/>
    </source>
</evidence>
<dbReference type="PANTHER" id="PTHR14969">
    <property type="entry name" value="SPHINGOSINE-1-PHOSPHATE PHOSPHOHYDROLASE"/>
    <property type="match status" value="1"/>
</dbReference>
<dbReference type="Gene3D" id="1.20.144.10">
    <property type="entry name" value="Phosphatidic acid phosphatase type 2/haloperoxidase"/>
    <property type="match status" value="1"/>
</dbReference>
<keyword evidence="4" id="KW-1185">Reference proteome</keyword>
<evidence type="ECO:0000259" key="2">
    <source>
        <dbReference type="SMART" id="SM00014"/>
    </source>
</evidence>
<dbReference type="Pfam" id="PF01569">
    <property type="entry name" value="PAP2"/>
    <property type="match status" value="1"/>
</dbReference>
<comment type="caution">
    <text evidence="3">The sequence shown here is derived from an EMBL/GenBank/DDBJ whole genome shotgun (WGS) entry which is preliminary data.</text>
</comment>
<feature type="signal peptide" evidence="1">
    <location>
        <begin position="1"/>
        <end position="19"/>
    </location>
</feature>
<feature type="chain" id="PRO_5047463409" evidence="1">
    <location>
        <begin position="20"/>
        <end position="228"/>
    </location>
</feature>
<reference evidence="3 4" key="1">
    <citation type="submission" date="2024-03" db="EMBL/GenBank/DDBJ databases">
        <title>Aquirufa genome sequencing.</title>
        <authorList>
            <person name="Pitt A."/>
            <person name="Hahn M.W."/>
        </authorList>
    </citation>
    <scope>NUCLEOTIDE SEQUENCE [LARGE SCALE GENOMIC DNA]</scope>
    <source>
        <strain evidence="3 4">OSTEICH-129V</strain>
    </source>
</reference>
<dbReference type="SMART" id="SM00014">
    <property type="entry name" value="acidPPc"/>
    <property type="match status" value="1"/>
</dbReference>
<accession>A0ABW6DD70</accession>
<gene>
    <name evidence="3" type="ORF">U0R10_09390</name>
</gene>